<organism evidence="2 3">
    <name type="scientific">Mycena indigotica</name>
    <dbReference type="NCBI Taxonomy" id="2126181"/>
    <lineage>
        <taxon>Eukaryota</taxon>
        <taxon>Fungi</taxon>
        <taxon>Dikarya</taxon>
        <taxon>Basidiomycota</taxon>
        <taxon>Agaricomycotina</taxon>
        <taxon>Agaricomycetes</taxon>
        <taxon>Agaricomycetidae</taxon>
        <taxon>Agaricales</taxon>
        <taxon>Marasmiineae</taxon>
        <taxon>Mycenaceae</taxon>
        <taxon>Mycena</taxon>
    </lineage>
</organism>
<accession>A0A8H6WBK7</accession>
<feature type="region of interest" description="Disordered" evidence="1">
    <location>
        <begin position="70"/>
        <end position="98"/>
    </location>
</feature>
<gene>
    <name evidence="2" type="ORF">MIND_00202600</name>
</gene>
<dbReference type="Proteomes" id="UP000636479">
    <property type="component" value="Unassembled WGS sequence"/>
</dbReference>
<dbReference type="AlphaFoldDB" id="A0A8H6WBK7"/>
<proteinExistence type="predicted"/>
<sequence>MSYPNQLTSQNSAAYPADKLVCGENIVDLARRITNSFATQPSIPPHVSTAAYRPWCPVAEYSPLDSNLHLPQPPMSLAQRRGLPPLPTLPDSAPSKHPTHPYSLLSLHQFGSGNASPAPPSSECAECIITDHFKYTQMKHPGSDKINLNGPYFAVEEGSMMVNYFWYKPRSVSTAARHPSSQKHYVLIADLLEFRRISQISDAHCKWVRHPENTGLPVEVTFVIIGNPRDEVLLETKDVLYLNCAHRKVTHCQVGYYLAWAIRHLIKTQLPDYNWRDFELVTFHSADCRKMFTSVAQLRIK</sequence>
<keyword evidence="3" id="KW-1185">Reference proteome</keyword>
<name>A0A8H6WBK7_9AGAR</name>
<protein>
    <submittedName>
        <fullName evidence="2">Uncharacterized protein</fullName>
    </submittedName>
</protein>
<dbReference type="OrthoDB" id="3023868at2759"/>
<dbReference type="GeneID" id="59341441"/>
<dbReference type="EMBL" id="JACAZF010000002">
    <property type="protein sequence ID" value="KAF7311912.1"/>
    <property type="molecule type" value="Genomic_DNA"/>
</dbReference>
<dbReference type="RefSeq" id="XP_037224020.1">
    <property type="nucleotide sequence ID" value="XM_037358925.1"/>
</dbReference>
<evidence type="ECO:0000256" key="1">
    <source>
        <dbReference type="SAM" id="MobiDB-lite"/>
    </source>
</evidence>
<evidence type="ECO:0000313" key="2">
    <source>
        <dbReference type="EMBL" id="KAF7311912.1"/>
    </source>
</evidence>
<evidence type="ECO:0000313" key="3">
    <source>
        <dbReference type="Proteomes" id="UP000636479"/>
    </source>
</evidence>
<reference evidence="2" key="1">
    <citation type="submission" date="2020-05" db="EMBL/GenBank/DDBJ databases">
        <title>Mycena genomes resolve the evolution of fungal bioluminescence.</title>
        <authorList>
            <person name="Tsai I.J."/>
        </authorList>
    </citation>
    <scope>NUCLEOTIDE SEQUENCE</scope>
    <source>
        <strain evidence="2">171206Taipei</strain>
    </source>
</reference>
<comment type="caution">
    <text evidence="2">The sequence shown here is derived from an EMBL/GenBank/DDBJ whole genome shotgun (WGS) entry which is preliminary data.</text>
</comment>